<comment type="caution">
    <text evidence="4">The sequence shown here is derived from an EMBL/GenBank/DDBJ whole genome shotgun (WGS) entry which is preliminary data.</text>
</comment>
<feature type="signal peptide" evidence="3">
    <location>
        <begin position="1"/>
        <end position="20"/>
    </location>
</feature>
<keyword evidence="3" id="KW-0732">Signal</keyword>
<feature type="compositionally biased region" description="Polar residues" evidence="1">
    <location>
        <begin position="251"/>
        <end position="266"/>
    </location>
</feature>
<evidence type="ECO:0000313" key="5">
    <source>
        <dbReference type="Proteomes" id="UP000749559"/>
    </source>
</evidence>
<sequence>MASKRIYCLVVFFCCSTVDALTCYQCVDVSTSSSFISTVGHTDPNCETPSFSTATTTCQTGEVCGYVKGKVDVSLDLFVTTIEATINLHTRDCMSVVSGTSMKCYKNQYYTDVINKALSFIADLVDVEFDGDVCFCKARSLCKPPDYTPSPSYGSLSWVWLAIGGGAAGFIILMICLCCCCYFCCCKERPAPQPVIIHSGASVAPVGMVTYANPGYAHGGIILSHHGPTQNPGPLPSNVPEETHGPRETNRPIQTHGSMQTQNINQ</sequence>
<dbReference type="EMBL" id="CAIIXF020000009">
    <property type="protein sequence ID" value="CAH1794104.1"/>
    <property type="molecule type" value="Genomic_DNA"/>
</dbReference>
<name>A0A8J1UKE7_OWEFU</name>
<feature type="transmembrane region" description="Helical" evidence="2">
    <location>
        <begin position="158"/>
        <end position="185"/>
    </location>
</feature>
<keyword evidence="2" id="KW-0812">Transmembrane</keyword>
<proteinExistence type="predicted"/>
<evidence type="ECO:0000256" key="1">
    <source>
        <dbReference type="SAM" id="MobiDB-lite"/>
    </source>
</evidence>
<feature type="region of interest" description="Disordered" evidence="1">
    <location>
        <begin position="229"/>
        <end position="266"/>
    </location>
</feature>
<evidence type="ECO:0000256" key="2">
    <source>
        <dbReference type="SAM" id="Phobius"/>
    </source>
</evidence>
<gene>
    <name evidence="4" type="ORF">OFUS_LOCUS18867</name>
</gene>
<keyword evidence="2" id="KW-1133">Transmembrane helix</keyword>
<protein>
    <submittedName>
        <fullName evidence="4">Uncharacterized protein</fullName>
    </submittedName>
</protein>
<feature type="compositionally biased region" description="Basic and acidic residues" evidence="1">
    <location>
        <begin position="241"/>
        <end position="250"/>
    </location>
</feature>
<evidence type="ECO:0000313" key="4">
    <source>
        <dbReference type="EMBL" id="CAH1794104.1"/>
    </source>
</evidence>
<evidence type="ECO:0000256" key="3">
    <source>
        <dbReference type="SAM" id="SignalP"/>
    </source>
</evidence>
<reference evidence="4" key="1">
    <citation type="submission" date="2022-03" db="EMBL/GenBank/DDBJ databases">
        <authorList>
            <person name="Martin C."/>
        </authorList>
    </citation>
    <scope>NUCLEOTIDE SEQUENCE</scope>
</reference>
<organism evidence="4 5">
    <name type="scientific">Owenia fusiformis</name>
    <name type="common">Polychaete worm</name>
    <dbReference type="NCBI Taxonomy" id="6347"/>
    <lineage>
        <taxon>Eukaryota</taxon>
        <taxon>Metazoa</taxon>
        <taxon>Spiralia</taxon>
        <taxon>Lophotrochozoa</taxon>
        <taxon>Annelida</taxon>
        <taxon>Polychaeta</taxon>
        <taxon>Sedentaria</taxon>
        <taxon>Canalipalpata</taxon>
        <taxon>Sabellida</taxon>
        <taxon>Oweniida</taxon>
        <taxon>Oweniidae</taxon>
        <taxon>Owenia</taxon>
    </lineage>
</organism>
<dbReference type="AlphaFoldDB" id="A0A8J1UKE7"/>
<dbReference type="Proteomes" id="UP000749559">
    <property type="component" value="Unassembled WGS sequence"/>
</dbReference>
<accession>A0A8J1UKE7</accession>
<feature type="chain" id="PRO_5043434074" evidence="3">
    <location>
        <begin position="21"/>
        <end position="266"/>
    </location>
</feature>
<keyword evidence="5" id="KW-1185">Reference proteome</keyword>
<keyword evidence="2" id="KW-0472">Membrane</keyword>